<evidence type="ECO:0000256" key="1">
    <source>
        <dbReference type="SAM" id="Phobius"/>
    </source>
</evidence>
<feature type="transmembrane region" description="Helical" evidence="1">
    <location>
        <begin position="58"/>
        <end position="77"/>
    </location>
</feature>
<gene>
    <name evidence="2" type="ORF">D0962_00610</name>
</gene>
<feature type="transmembrane region" description="Helical" evidence="1">
    <location>
        <begin position="17"/>
        <end position="38"/>
    </location>
</feature>
<accession>A0A6M0RYQ1</accession>
<organism evidence="2 3">
    <name type="scientific">Adonisia turfae CCMR0082</name>
    <dbReference type="NCBI Taxonomy" id="2304604"/>
    <lineage>
        <taxon>Bacteria</taxon>
        <taxon>Bacillati</taxon>
        <taxon>Cyanobacteriota</taxon>
        <taxon>Adonisia</taxon>
        <taxon>Adonisia turfae</taxon>
    </lineage>
</organism>
<sequence length="122" mass="13747">MMSTISIQQSRPLRCKLYLTLTVIGSILPWIFLDQFLFSGTASVSEFFAQAFSTPVGIALAVDLSISCLVFFCFAWFELSRIGLSRRWLWLYLGCTLGVGLSCSLPLFLYMRERQQLGSLGQ</sequence>
<dbReference type="Proteomes" id="UP000473574">
    <property type="component" value="Unassembled WGS sequence"/>
</dbReference>
<keyword evidence="1" id="KW-0472">Membrane</keyword>
<protein>
    <submittedName>
        <fullName evidence="2">DUF2834 domain-containing protein</fullName>
    </submittedName>
</protein>
<dbReference type="RefSeq" id="WP_163659151.1">
    <property type="nucleotide sequence ID" value="NZ_QZCE01000001.1"/>
</dbReference>
<proteinExistence type="predicted"/>
<keyword evidence="1" id="KW-1133">Transmembrane helix</keyword>
<evidence type="ECO:0000313" key="3">
    <source>
        <dbReference type="Proteomes" id="UP000473574"/>
    </source>
</evidence>
<dbReference type="EMBL" id="QZCE01000001">
    <property type="protein sequence ID" value="NEZ61286.1"/>
    <property type="molecule type" value="Genomic_DNA"/>
</dbReference>
<reference evidence="2 3" key="1">
    <citation type="journal article" date="2020" name="Microb. Ecol.">
        <title>Ecogenomics of the Marine Benthic Filamentous Cyanobacterium Adonisia.</title>
        <authorList>
            <person name="Walter J.M."/>
            <person name="Coutinho F.H."/>
            <person name="Leomil L."/>
            <person name="Hargreaves P.I."/>
            <person name="Campeao M.E."/>
            <person name="Vieira V.V."/>
            <person name="Silva B.S."/>
            <person name="Fistarol G.O."/>
            <person name="Salomon P.S."/>
            <person name="Sawabe T."/>
            <person name="Mino S."/>
            <person name="Hosokawa M."/>
            <person name="Miyashita H."/>
            <person name="Maruyama F."/>
            <person name="van Verk M.C."/>
            <person name="Dutilh B.E."/>
            <person name="Thompson C.C."/>
            <person name="Thompson F.L."/>
        </authorList>
    </citation>
    <scope>NUCLEOTIDE SEQUENCE [LARGE SCALE GENOMIC DNA]</scope>
    <source>
        <strain evidence="2 3">CCMR0082</strain>
    </source>
</reference>
<keyword evidence="1" id="KW-0812">Transmembrane</keyword>
<evidence type="ECO:0000313" key="2">
    <source>
        <dbReference type="EMBL" id="NEZ61286.1"/>
    </source>
</evidence>
<feature type="transmembrane region" description="Helical" evidence="1">
    <location>
        <begin position="89"/>
        <end position="111"/>
    </location>
</feature>
<dbReference type="AlphaFoldDB" id="A0A6M0RYQ1"/>
<name>A0A6M0RYQ1_9CYAN</name>
<dbReference type="InterPro" id="IPR021362">
    <property type="entry name" value="DUF2834"/>
</dbReference>
<dbReference type="Pfam" id="PF11196">
    <property type="entry name" value="DUF2834"/>
    <property type="match status" value="1"/>
</dbReference>
<comment type="caution">
    <text evidence="2">The sequence shown here is derived from an EMBL/GenBank/DDBJ whole genome shotgun (WGS) entry which is preliminary data.</text>
</comment>